<gene>
    <name evidence="8" type="ORF">ACFSC0_07070</name>
</gene>
<feature type="transmembrane region" description="Helical" evidence="6">
    <location>
        <begin position="79"/>
        <end position="100"/>
    </location>
</feature>
<dbReference type="InterPro" id="IPR051401">
    <property type="entry name" value="GtrA_CellWall_Glycosyl"/>
</dbReference>
<feature type="transmembrane region" description="Helical" evidence="6">
    <location>
        <begin position="112"/>
        <end position="129"/>
    </location>
</feature>
<dbReference type="Proteomes" id="UP001597237">
    <property type="component" value="Unassembled WGS sequence"/>
</dbReference>
<feature type="domain" description="GtrA/DPMS transmembrane" evidence="7">
    <location>
        <begin position="15"/>
        <end position="135"/>
    </location>
</feature>
<protein>
    <submittedName>
        <fullName evidence="8">GtrA family protein</fullName>
    </submittedName>
</protein>
<evidence type="ECO:0000256" key="4">
    <source>
        <dbReference type="ARBA" id="ARBA00022989"/>
    </source>
</evidence>
<accession>A0ABW4MYU3</accession>
<dbReference type="EMBL" id="JBHUEY010000001">
    <property type="protein sequence ID" value="MFD1783149.1"/>
    <property type="molecule type" value="Genomic_DNA"/>
</dbReference>
<dbReference type="Pfam" id="PF04138">
    <property type="entry name" value="GtrA_DPMS_TM"/>
    <property type="match status" value="1"/>
</dbReference>
<evidence type="ECO:0000259" key="7">
    <source>
        <dbReference type="Pfam" id="PF04138"/>
    </source>
</evidence>
<keyword evidence="4 6" id="KW-1133">Transmembrane helix</keyword>
<evidence type="ECO:0000256" key="2">
    <source>
        <dbReference type="ARBA" id="ARBA00009399"/>
    </source>
</evidence>
<sequence>MRRLIGFYLTGEFGRFLLAGGTAAAANFASRFAFQPLLGFNASVVAAYGVGFLTAFFLNRRFVFPASGKPMRQEMAWFFVFNALAFPVVWAASLVLRDFVFGRVLPAAPAEALAHGIAILLPVAVNFAAHKLVTFARR</sequence>
<keyword evidence="9" id="KW-1185">Reference proteome</keyword>
<dbReference type="PANTHER" id="PTHR38459:SF1">
    <property type="entry name" value="PROPHAGE BACTOPRENOL-LINKED GLUCOSE TRANSLOCASE HOMOLOG"/>
    <property type="match status" value="1"/>
</dbReference>
<evidence type="ECO:0000313" key="9">
    <source>
        <dbReference type="Proteomes" id="UP001597237"/>
    </source>
</evidence>
<comment type="caution">
    <text evidence="8">The sequence shown here is derived from an EMBL/GenBank/DDBJ whole genome shotgun (WGS) entry which is preliminary data.</text>
</comment>
<keyword evidence="3 6" id="KW-0812">Transmembrane</keyword>
<reference evidence="9" key="1">
    <citation type="journal article" date="2019" name="Int. J. Syst. Evol. Microbiol.">
        <title>The Global Catalogue of Microorganisms (GCM) 10K type strain sequencing project: providing services to taxonomists for standard genome sequencing and annotation.</title>
        <authorList>
            <consortium name="The Broad Institute Genomics Platform"/>
            <consortium name="The Broad Institute Genome Sequencing Center for Infectious Disease"/>
            <person name="Wu L."/>
            <person name="Ma J."/>
        </authorList>
    </citation>
    <scope>NUCLEOTIDE SEQUENCE [LARGE SCALE GENOMIC DNA]</scope>
    <source>
        <strain evidence="9">DFY28</strain>
    </source>
</reference>
<comment type="subcellular location">
    <subcellularLocation>
        <location evidence="1">Membrane</location>
        <topology evidence="1">Multi-pass membrane protein</topology>
    </subcellularLocation>
</comment>
<dbReference type="InterPro" id="IPR007267">
    <property type="entry name" value="GtrA_DPMS_TM"/>
</dbReference>
<evidence type="ECO:0000256" key="3">
    <source>
        <dbReference type="ARBA" id="ARBA00022692"/>
    </source>
</evidence>
<evidence type="ECO:0000313" key="8">
    <source>
        <dbReference type="EMBL" id="MFD1783149.1"/>
    </source>
</evidence>
<dbReference type="PANTHER" id="PTHR38459">
    <property type="entry name" value="PROPHAGE BACTOPRENOL-LINKED GLUCOSE TRANSLOCASE HOMOLOG"/>
    <property type="match status" value="1"/>
</dbReference>
<comment type="similarity">
    <text evidence="2">Belongs to the GtrA family.</text>
</comment>
<proteinExistence type="inferred from homology"/>
<name>A0ABW4MYU3_9CAUL</name>
<organism evidence="8 9">
    <name type="scientific">Phenylobacterium terrae</name>
    <dbReference type="NCBI Taxonomy" id="2665495"/>
    <lineage>
        <taxon>Bacteria</taxon>
        <taxon>Pseudomonadati</taxon>
        <taxon>Pseudomonadota</taxon>
        <taxon>Alphaproteobacteria</taxon>
        <taxon>Caulobacterales</taxon>
        <taxon>Caulobacteraceae</taxon>
        <taxon>Phenylobacterium</taxon>
    </lineage>
</organism>
<evidence type="ECO:0000256" key="1">
    <source>
        <dbReference type="ARBA" id="ARBA00004141"/>
    </source>
</evidence>
<feature type="transmembrane region" description="Helical" evidence="6">
    <location>
        <begin position="40"/>
        <end position="58"/>
    </location>
</feature>
<dbReference type="RefSeq" id="WP_377284294.1">
    <property type="nucleotide sequence ID" value="NZ_JBHRSI010000015.1"/>
</dbReference>
<evidence type="ECO:0000256" key="5">
    <source>
        <dbReference type="ARBA" id="ARBA00023136"/>
    </source>
</evidence>
<feature type="transmembrane region" description="Helical" evidence="6">
    <location>
        <begin position="12"/>
        <end position="34"/>
    </location>
</feature>
<keyword evidence="5 6" id="KW-0472">Membrane</keyword>
<evidence type="ECO:0000256" key="6">
    <source>
        <dbReference type="SAM" id="Phobius"/>
    </source>
</evidence>